<reference evidence="2" key="1">
    <citation type="journal article" date="2021" name="Nat. Commun.">
        <title>Genetic determinants of endophytism in the Arabidopsis root mycobiome.</title>
        <authorList>
            <person name="Mesny F."/>
            <person name="Miyauchi S."/>
            <person name="Thiergart T."/>
            <person name="Pickel B."/>
            <person name="Atanasova L."/>
            <person name="Karlsson M."/>
            <person name="Huettel B."/>
            <person name="Barry K.W."/>
            <person name="Haridas S."/>
            <person name="Chen C."/>
            <person name="Bauer D."/>
            <person name="Andreopoulos W."/>
            <person name="Pangilinan J."/>
            <person name="LaButti K."/>
            <person name="Riley R."/>
            <person name="Lipzen A."/>
            <person name="Clum A."/>
            <person name="Drula E."/>
            <person name="Henrissat B."/>
            <person name="Kohler A."/>
            <person name="Grigoriev I.V."/>
            <person name="Martin F.M."/>
            <person name="Hacquard S."/>
        </authorList>
    </citation>
    <scope>NUCLEOTIDE SEQUENCE</scope>
    <source>
        <strain evidence="2">MPI-CAGE-CH-0230</strain>
    </source>
</reference>
<dbReference type="InterPro" id="IPR027417">
    <property type="entry name" value="P-loop_NTPase"/>
</dbReference>
<keyword evidence="1" id="KW-0472">Membrane</keyword>
<dbReference type="InterPro" id="IPR040632">
    <property type="entry name" value="Sulfotransfer_4"/>
</dbReference>
<evidence type="ECO:0000313" key="2">
    <source>
        <dbReference type="EMBL" id="KAH7007970.1"/>
    </source>
</evidence>
<dbReference type="OrthoDB" id="408152at2759"/>
<sequence>MRYVDTLKRPEKPMDVRVIVMSASRSGTLATYRALNKLGFEAYHNHKSFAYGASHMKMFNEALQAAWHENTEAYHRPEFDKWFQGYDALVELPSYFPEEIVQAYPGAKYILVERDPTAWARSVMNSIVRMADDVNKMPIRTLKHFDETMKMLCINARLIGGHFSGGHFTRQGGLEACETWALTDRTSTARIDSLLRVKKLVPAEQLLVLRLEDGLDWHSICPFLQLPLPQEPWPEKNTCEQFHTLVQELMTPLVKRALVRAITYALLLAVIVLFHRLAELRTLVGNVIQ</sequence>
<organism evidence="2 3">
    <name type="scientific">Microdochium trichocladiopsis</name>
    <dbReference type="NCBI Taxonomy" id="1682393"/>
    <lineage>
        <taxon>Eukaryota</taxon>
        <taxon>Fungi</taxon>
        <taxon>Dikarya</taxon>
        <taxon>Ascomycota</taxon>
        <taxon>Pezizomycotina</taxon>
        <taxon>Sordariomycetes</taxon>
        <taxon>Xylariomycetidae</taxon>
        <taxon>Xylariales</taxon>
        <taxon>Microdochiaceae</taxon>
        <taxon>Microdochium</taxon>
    </lineage>
</organism>
<dbReference type="PANTHER" id="PTHR36978:SF4">
    <property type="entry name" value="P-LOOP CONTAINING NUCLEOSIDE TRIPHOSPHATE HYDROLASE PROTEIN"/>
    <property type="match status" value="1"/>
</dbReference>
<dbReference type="AlphaFoldDB" id="A0A9P8XPA4"/>
<evidence type="ECO:0000313" key="3">
    <source>
        <dbReference type="Proteomes" id="UP000756346"/>
    </source>
</evidence>
<dbReference type="GeneID" id="70190273"/>
<gene>
    <name evidence="2" type="ORF">B0I36DRAFT_378699</name>
</gene>
<feature type="transmembrane region" description="Helical" evidence="1">
    <location>
        <begin position="257"/>
        <end position="278"/>
    </location>
</feature>
<protein>
    <submittedName>
        <fullName evidence="2">P-loop containing nucleoside triphosphate hydrolase protein</fullName>
    </submittedName>
</protein>
<comment type="caution">
    <text evidence="2">The sequence shown here is derived from an EMBL/GenBank/DDBJ whole genome shotgun (WGS) entry which is preliminary data.</text>
</comment>
<dbReference type="SUPFAM" id="SSF52540">
    <property type="entry name" value="P-loop containing nucleoside triphosphate hydrolases"/>
    <property type="match status" value="1"/>
</dbReference>
<keyword evidence="2" id="KW-0378">Hydrolase</keyword>
<dbReference type="EMBL" id="JAGTJQ010000021">
    <property type="protein sequence ID" value="KAH7007970.1"/>
    <property type="molecule type" value="Genomic_DNA"/>
</dbReference>
<dbReference type="Gene3D" id="3.40.50.300">
    <property type="entry name" value="P-loop containing nucleotide triphosphate hydrolases"/>
    <property type="match status" value="1"/>
</dbReference>
<name>A0A9P8XPA4_9PEZI</name>
<dbReference type="RefSeq" id="XP_046003758.1">
    <property type="nucleotide sequence ID" value="XM_046160727.1"/>
</dbReference>
<accession>A0A9P8XPA4</accession>
<keyword evidence="1" id="KW-1133">Transmembrane helix</keyword>
<dbReference type="Proteomes" id="UP000756346">
    <property type="component" value="Unassembled WGS sequence"/>
</dbReference>
<proteinExistence type="predicted"/>
<keyword evidence="1" id="KW-0812">Transmembrane</keyword>
<evidence type="ECO:0000256" key="1">
    <source>
        <dbReference type="SAM" id="Phobius"/>
    </source>
</evidence>
<dbReference type="PANTHER" id="PTHR36978">
    <property type="entry name" value="P-LOOP CONTAINING NUCLEOTIDE TRIPHOSPHATE HYDROLASE"/>
    <property type="match status" value="1"/>
</dbReference>
<dbReference type="Pfam" id="PF17784">
    <property type="entry name" value="Sulfotransfer_4"/>
    <property type="match status" value="1"/>
</dbReference>
<keyword evidence="3" id="KW-1185">Reference proteome</keyword>
<dbReference type="GO" id="GO:0016787">
    <property type="term" value="F:hydrolase activity"/>
    <property type="evidence" value="ECO:0007669"/>
    <property type="project" value="UniProtKB-KW"/>
</dbReference>